<name>A0A841CYW8_PLAVE</name>
<reference evidence="7 8" key="1">
    <citation type="submission" date="2020-08" db="EMBL/GenBank/DDBJ databases">
        <title>Genomic Encyclopedia of Type Strains, Phase III (KMG-III): the genomes of soil and plant-associated and newly described type strains.</title>
        <authorList>
            <person name="Whitman W."/>
        </authorList>
    </citation>
    <scope>NUCLEOTIDE SEQUENCE [LARGE SCALE GENOMIC DNA]</scope>
    <source>
        <strain evidence="7 8">CECT 3303</strain>
    </source>
</reference>
<evidence type="ECO:0000256" key="3">
    <source>
        <dbReference type="ARBA" id="ARBA00022692"/>
    </source>
</evidence>
<feature type="transmembrane region" description="Helical" evidence="6">
    <location>
        <begin position="71"/>
        <end position="90"/>
    </location>
</feature>
<dbReference type="Pfam" id="PF07947">
    <property type="entry name" value="YhhN"/>
    <property type="match status" value="1"/>
</dbReference>
<keyword evidence="8" id="KW-1185">Reference proteome</keyword>
<dbReference type="GO" id="GO:0016787">
    <property type="term" value="F:hydrolase activity"/>
    <property type="evidence" value="ECO:0007669"/>
    <property type="project" value="TreeGrafter"/>
</dbReference>
<evidence type="ECO:0000313" key="7">
    <source>
        <dbReference type="EMBL" id="MBB5963572.1"/>
    </source>
</evidence>
<protein>
    <submittedName>
        <fullName evidence="7">Putative membrane protein YhhN</fullName>
    </submittedName>
</protein>
<feature type="transmembrane region" description="Helical" evidence="6">
    <location>
        <begin position="102"/>
        <end position="120"/>
    </location>
</feature>
<dbReference type="GO" id="GO:0016020">
    <property type="term" value="C:membrane"/>
    <property type="evidence" value="ECO:0007669"/>
    <property type="project" value="UniProtKB-SubCell"/>
</dbReference>
<dbReference type="AlphaFoldDB" id="A0A841CYW8"/>
<dbReference type="InterPro" id="IPR012506">
    <property type="entry name" value="TMEM86B-like"/>
</dbReference>
<evidence type="ECO:0000256" key="1">
    <source>
        <dbReference type="ARBA" id="ARBA00004141"/>
    </source>
</evidence>
<keyword evidence="5 6" id="KW-0472">Membrane</keyword>
<dbReference type="RefSeq" id="WP_184941810.1">
    <property type="nucleotide sequence ID" value="NZ_BAAAWZ010000001.1"/>
</dbReference>
<dbReference type="Proteomes" id="UP000562352">
    <property type="component" value="Unassembled WGS sequence"/>
</dbReference>
<comment type="similarity">
    <text evidence="2">Belongs to the TMEM86 family.</text>
</comment>
<evidence type="ECO:0000256" key="5">
    <source>
        <dbReference type="ARBA" id="ARBA00023136"/>
    </source>
</evidence>
<dbReference type="EMBL" id="JACHJJ010000008">
    <property type="protein sequence ID" value="MBB5963572.1"/>
    <property type="molecule type" value="Genomic_DNA"/>
</dbReference>
<dbReference type="PANTHER" id="PTHR31885">
    <property type="entry name" value="GH04784P"/>
    <property type="match status" value="1"/>
</dbReference>
<feature type="transmembrane region" description="Helical" evidence="6">
    <location>
        <begin position="178"/>
        <end position="197"/>
    </location>
</feature>
<proteinExistence type="inferred from homology"/>
<sequence>MLLLYAGLALADLLAVLLDIPALEWASKPLLAPVLAVYLLRADPRQRLLPAGLAFAAAGDVALLMEGRIAFAAGMACFLAMQVCYIAAFARAGAFAVLRARPWVPGVYLLVWLAASVALWDALGGLRIPIVLYGLALIAMAAAASGVGRVVAAGGALFAVSDLLIGLGVAGTQFPGRGLVVMATYVLAQVLIVCGFLRAVRQAGPAEPAAPAPRSA</sequence>
<feature type="transmembrane region" description="Helical" evidence="6">
    <location>
        <begin position="126"/>
        <end position="143"/>
    </location>
</feature>
<keyword evidence="4 6" id="KW-1133">Transmembrane helix</keyword>
<evidence type="ECO:0000256" key="4">
    <source>
        <dbReference type="ARBA" id="ARBA00022989"/>
    </source>
</evidence>
<organism evidence="7 8">
    <name type="scientific">Planomonospora venezuelensis</name>
    <dbReference type="NCBI Taxonomy" id="1999"/>
    <lineage>
        <taxon>Bacteria</taxon>
        <taxon>Bacillati</taxon>
        <taxon>Actinomycetota</taxon>
        <taxon>Actinomycetes</taxon>
        <taxon>Streptosporangiales</taxon>
        <taxon>Streptosporangiaceae</taxon>
        <taxon>Planomonospora</taxon>
    </lineage>
</organism>
<keyword evidence="3 6" id="KW-0812">Transmembrane</keyword>
<gene>
    <name evidence="7" type="ORF">FHS22_002852</name>
</gene>
<evidence type="ECO:0000256" key="6">
    <source>
        <dbReference type="SAM" id="Phobius"/>
    </source>
</evidence>
<dbReference type="PANTHER" id="PTHR31885:SF6">
    <property type="entry name" value="GH04784P"/>
    <property type="match status" value="1"/>
</dbReference>
<feature type="transmembrane region" description="Helical" evidence="6">
    <location>
        <begin position="150"/>
        <end position="172"/>
    </location>
</feature>
<evidence type="ECO:0000256" key="2">
    <source>
        <dbReference type="ARBA" id="ARBA00007375"/>
    </source>
</evidence>
<evidence type="ECO:0000313" key="8">
    <source>
        <dbReference type="Proteomes" id="UP000562352"/>
    </source>
</evidence>
<comment type="caution">
    <text evidence="7">The sequence shown here is derived from an EMBL/GenBank/DDBJ whole genome shotgun (WGS) entry which is preliminary data.</text>
</comment>
<accession>A0A841CYW8</accession>
<comment type="subcellular location">
    <subcellularLocation>
        <location evidence="1">Membrane</location>
        <topology evidence="1">Multi-pass membrane protein</topology>
    </subcellularLocation>
</comment>